<evidence type="ECO:0000259" key="1">
    <source>
        <dbReference type="PROSITE" id="PS50110"/>
    </source>
</evidence>
<dbReference type="PROSITE" id="PS50110">
    <property type="entry name" value="RESPONSE_REGULATORY"/>
    <property type="match status" value="1"/>
</dbReference>
<comment type="caution">
    <text evidence="2">The sequence shown here is derived from an EMBL/GenBank/DDBJ whole genome shotgun (WGS) entry which is preliminary data.</text>
</comment>
<reference evidence="2" key="1">
    <citation type="journal article" date="2014" name="Front. Microbiol.">
        <title>High frequency of phylogenetically diverse reductive dehalogenase-homologous genes in deep subseafloor sedimentary metagenomes.</title>
        <authorList>
            <person name="Kawai M."/>
            <person name="Futagami T."/>
            <person name="Toyoda A."/>
            <person name="Takaki Y."/>
            <person name="Nishi S."/>
            <person name="Hori S."/>
            <person name="Arai W."/>
            <person name="Tsubouchi T."/>
            <person name="Morono Y."/>
            <person name="Uchiyama I."/>
            <person name="Ito T."/>
            <person name="Fujiyama A."/>
            <person name="Inagaki F."/>
            <person name="Takami H."/>
        </authorList>
    </citation>
    <scope>NUCLEOTIDE SEQUENCE</scope>
    <source>
        <strain evidence="2">Expedition CK06-06</strain>
    </source>
</reference>
<feature type="domain" description="Response regulatory" evidence="1">
    <location>
        <begin position="1"/>
        <end position="20"/>
    </location>
</feature>
<proteinExistence type="predicted"/>
<gene>
    <name evidence="2" type="ORF">S12H4_48917</name>
</gene>
<dbReference type="InterPro" id="IPR011006">
    <property type="entry name" value="CheY-like_superfamily"/>
</dbReference>
<accession>X1VJH5</accession>
<dbReference type="Gene3D" id="6.10.250.690">
    <property type="match status" value="1"/>
</dbReference>
<dbReference type="SUPFAM" id="SSF52172">
    <property type="entry name" value="CheY-like"/>
    <property type="match status" value="1"/>
</dbReference>
<feature type="non-terminal residue" evidence="2">
    <location>
        <position position="1"/>
    </location>
</feature>
<dbReference type="AlphaFoldDB" id="X1VJH5"/>
<dbReference type="InterPro" id="IPR001789">
    <property type="entry name" value="Sig_transdc_resp-reg_receiver"/>
</dbReference>
<dbReference type="GO" id="GO:0000160">
    <property type="term" value="P:phosphorelay signal transduction system"/>
    <property type="evidence" value="ECO:0007669"/>
    <property type="project" value="InterPro"/>
</dbReference>
<dbReference type="EMBL" id="BARW01030625">
    <property type="protein sequence ID" value="GAJ07965.1"/>
    <property type="molecule type" value="Genomic_DNA"/>
</dbReference>
<evidence type="ECO:0000313" key="2">
    <source>
        <dbReference type="EMBL" id="GAJ07965.1"/>
    </source>
</evidence>
<name>X1VJH5_9ZZZZ</name>
<organism evidence="2">
    <name type="scientific">marine sediment metagenome</name>
    <dbReference type="NCBI Taxonomy" id="412755"/>
    <lineage>
        <taxon>unclassified sequences</taxon>
        <taxon>metagenomes</taxon>
        <taxon>ecological metagenomes</taxon>
    </lineage>
</organism>
<protein>
    <recommendedName>
        <fullName evidence="1">Response regulatory domain-containing protein</fullName>
    </recommendedName>
</protein>
<sequence>DYITKPFNTAELLSRVKAHIDLYNSKKEIINLYNELKTKDKEITDSMYYAQRIQNSVLTSKKNINQILPNNL</sequence>